<evidence type="ECO:0000313" key="11">
    <source>
        <dbReference type="Proteomes" id="UP000197153"/>
    </source>
</evidence>
<feature type="transmembrane region" description="Helical" evidence="8">
    <location>
        <begin position="361"/>
        <end position="383"/>
    </location>
</feature>
<dbReference type="PROSITE" id="PS50850">
    <property type="entry name" value="MFS"/>
    <property type="match status" value="1"/>
</dbReference>
<feature type="transmembrane region" description="Helical" evidence="8">
    <location>
        <begin position="266"/>
        <end position="287"/>
    </location>
</feature>
<dbReference type="GO" id="GO:0022857">
    <property type="term" value="F:transmembrane transporter activity"/>
    <property type="evidence" value="ECO:0007669"/>
    <property type="project" value="InterPro"/>
</dbReference>
<feature type="transmembrane region" description="Helical" evidence="8">
    <location>
        <begin position="200"/>
        <end position="217"/>
    </location>
</feature>
<keyword evidence="11" id="KW-1185">Reference proteome</keyword>
<protein>
    <submittedName>
        <fullName evidence="10">MFS transporter</fullName>
    </submittedName>
</protein>
<feature type="domain" description="Major facilitator superfamily (MFS) profile" evidence="9">
    <location>
        <begin position="13"/>
        <end position="493"/>
    </location>
</feature>
<organism evidence="10 11">
    <name type="scientific">Nitrospirillum viridazoti CBAmc</name>
    <dbReference type="NCBI Taxonomy" id="1441467"/>
    <lineage>
        <taxon>Bacteria</taxon>
        <taxon>Pseudomonadati</taxon>
        <taxon>Pseudomonadota</taxon>
        <taxon>Alphaproteobacteria</taxon>
        <taxon>Rhodospirillales</taxon>
        <taxon>Azospirillaceae</taxon>
        <taxon>Nitrospirillum</taxon>
        <taxon>Nitrospirillum viridazoti</taxon>
    </lineage>
</organism>
<feature type="transmembrane region" description="Helical" evidence="8">
    <location>
        <begin position="332"/>
        <end position="349"/>
    </location>
</feature>
<dbReference type="GO" id="GO:0005886">
    <property type="term" value="C:plasma membrane"/>
    <property type="evidence" value="ECO:0007669"/>
    <property type="project" value="UniProtKB-SubCell"/>
</dbReference>
<evidence type="ECO:0000256" key="6">
    <source>
        <dbReference type="ARBA" id="ARBA00022989"/>
    </source>
</evidence>
<feature type="transmembrane region" description="Helical" evidence="8">
    <location>
        <begin position="232"/>
        <end position="254"/>
    </location>
</feature>
<feature type="transmembrane region" description="Helical" evidence="8">
    <location>
        <begin position="50"/>
        <end position="71"/>
    </location>
</feature>
<dbReference type="PANTHER" id="PTHR42718">
    <property type="entry name" value="MAJOR FACILITATOR SUPERFAMILY MULTIDRUG TRANSPORTER MFSC"/>
    <property type="match status" value="1"/>
</dbReference>
<dbReference type="InterPro" id="IPR036259">
    <property type="entry name" value="MFS_trans_sf"/>
</dbReference>
<dbReference type="Proteomes" id="UP000197153">
    <property type="component" value="Chromosome 2"/>
</dbReference>
<keyword evidence="6 8" id="KW-1133">Transmembrane helix</keyword>
<feature type="transmembrane region" description="Helical" evidence="8">
    <location>
        <begin position="307"/>
        <end position="325"/>
    </location>
</feature>
<keyword evidence="7 8" id="KW-0472">Membrane</keyword>
<dbReference type="SUPFAM" id="SSF103473">
    <property type="entry name" value="MFS general substrate transporter"/>
    <property type="match status" value="1"/>
</dbReference>
<evidence type="ECO:0000256" key="5">
    <source>
        <dbReference type="ARBA" id="ARBA00022692"/>
    </source>
</evidence>
<feature type="transmembrane region" description="Helical" evidence="8">
    <location>
        <begin position="395"/>
        <end position="418"/>
    </location>
</feature>
<reference evidence="10 11" key="1">
    <citation type="submission" date="2017-06" db="EMBL/GenBank/DDBJ databases">
        <title>Complete genome sequence of Nitrospirillum amazonense strain CBAmC, an endophytic nitrogen-fixing and plant growth-promoting bacterium, isolated from sugarcane.</title>
        <authorList>
            <person name="Schwab S."/>
            <person name="dos Santos Teixeira K.R."/>
            <person name="Simoes Araujo J.L."/>
            <person name="Soares Vidal M."/>
            <person name="Borges de Freitas H.R."/>
            <person name="Rivello Crivelaro A.L."/>
            <person name="Bueno de Camargo Nunes A."/>
            <person name="dos Santos C.M."/>
            <person name="Palmeira da Silva Rosa D."/>
            <person name="da Silva Padilha D."/>
            <person name="da Silva E."/>
            <person name="Araujo Terra L."/>
            <person name="Soares Mendes V."/>
            <person name="Farinelli L."/>
            <person name="Magalhaes Cruz L."/>
            <person name="Baldani J.I."/>
        </authorList>
    </citation>
    <scope>NUCLEOTIDE SEQUENCE [LARGE SCALE GENOMIC DNA]</scope>
    <source>
        <strain evidence="10 11">CBAmC</strain>
    </source>
</reference>
<evidence type="ECO:0000313" key="10">
    <source>
        <dbReference type="EMBL" id="ASG22899.1"/>
    </source>
</evidence>
<dbReference type="Pfam" id="PF07690">
    <property type="entry name" value="MFS_1"/>
    <property type="match status" value="1"/>
</dbReference>
<comment type="subcellular location">
    <subcellularLocation>
        <location evidence="1">Cell membrane</location>
        <topology evidence="1">Multi-pass membrane protein</topology>
    </subcellularLocation>
</comment>
<feature type="transmembrane region" description="Helical" evidence="8">
    <location>
        <begin position="78"/>
        <end position="97"/>
    </location>
</feature>
<comment type="similarity">
    <text evidence="2">Belongs to the major facilitator superfamily. EmrB family.</text>
</comment>
<evidence type="ECO:0000256" key="2">
    <source>
        <dbReference type="ARBA" id="ARBA00008537"/>
    </source>
</evidence>
<evidence type="ECO:0000256" key="8">
    <source>
        <dbReference type="SAM" id="Phobius"/>
    </source>
</evidence>
<evidence type="ECO:0000256" key="3">
    <source>
        <dbReference type="ARBA" id="ARBA00022448"/>
    </source>
</evidence>
<dbReference type="Gene3D" id="1.20.1250.20">
    <property type="entry name" value="MFS general substrate transporter like domains"/>
    <property type="match status" value="2"/>
</dbReference>
<dbReference type="KEGG" id="nao:Y958_18580"/>
<gene>
    <name evidence="10" type="ORF">Y958_18580</name>
</gene>
<dbReference type="PANTHER" id="PTHR42718:SF9">
    <property type="entry name" value="MAJOR FACILITATOR SUPERFAMILY MULTIDRUG TRANSPORTER MFSC"/>
    <property type="match status" value="1"/>
</dbReference>
<evidence type="ECO:0000256" key="1">
    <source>
        <dbReference type="ARBA" id="ARBA00004651"/>
    </source>
</evidence>
<feature type="transmembrane region" description="Helical" evidence="8">
    <location>
        <begin position="12"/>
        <end position="30"/>
    </location>
</feature>
<dbReference type="InterPro" id="IPR011701">
    <property type="entry name" value="MFS"/>
</dbReference>
<feature type="transmembrane region" description="Helical" evidence="8">
    <location>
        <begin position="462"/>
        <end position="487"/>
    </location>
</feature>
<keyword evidence="3" id="KW-0813">Transport</keyword>
<dbReference type="InterPro" id="IPR004638">
    <property type="entry name" value="EmrB-like"/>
</dbReference>
<accession>A0A248JWE0</accession>
<proteinExistence type="inferred from homology"/>
<evidence type="ECO:0000256" key="7">
    <source>
        <dbReference type="ARBA" id="ARBA00023136"/>
    </source>
</evidence>
<dbReference type="AlphaFoldDB" id="A0A248JWE0"/>
<evidence type="ECO:0000256" key="4">
    <source>
        <dbReference type="ARBA" id="ARBA00022475"/>
    </source>
</evidence>
<dbReference type="InterPro" id="IPR020846">
    <property type="entry name" value="MFS_dom"/>
</dbReference>
<name>A0A248JWE0_9PROT</name>
<dbReference type="NCBIfam" id="TIGR00711">
    <property type="entry name" value="efflux_EmrB"/>
    <property type="match status" value="1"/>
</dbReference>
<dbReference type="EMBL" id="CP022111">
    <property type="protein sequence ID" value="ASG22899.1"/>
    <property type="molecule type" value="Genomic_DNA"/>
</dbReference>
<evidence type="ECO:0000259" key="9">
    <source>
        <dbReference type="PROSITE" id="PS50850"/>
    </source>
</evidence>
<feature type="transmembrane region" description="Helical" evidence="8">
    <location>
        <begin position="168"/>
        <end position="188"/>
    </location>
</feature>
<keyword evidence="4" id="KW-1003">Cell membrane</keyword>
<keyword evidence="5 8" id="KW-0812">Transmembrane</keyword>
<sequence>MTAGPPSEGRRVLTIAAFAATFMQGVNISVPNAALPHMQGTLSMADDQIGWIFTSYVTAGIVVLPMTRWLAGRFGRKALFQWSIAVFAAGLVFDVVAQTSTQFVLARIIQGAASGPLGPLALAILLDVQPPARHAQVGVAHTACTLLGISSGPPLGGWLSDYHGWHSIFYVSLPLAGFVFLAMALWLPEKKAERNPHFDFFGWAAFSLGIVGLQMLLDRGERLEWFAAPEIWVEAIAAALGFYLFVIHVLTAQAHFLDKALFRDRNFVLSVIMVFAAGFVLLPTLALTSPMLEELFGYPVDTTGYMAIPRGVALVGVLMLAGRLPARVDNRVPLLIGMALVAYANWRMLGYSPAMDWRPVAIAGLLQGLGLGILLPALGRAAFSTLDRKFHPDGAALFNLSRLYGSTIGIAVVQIFFYGNTQAMHLALAKDLTPYRAAAHGLAQAAGPTLARFNEMVTGQAATVAIIGQFKILMLAVLAVSPLVALLRAPRSANR</sequence>